<dbReference type="GO" id="GO:0003924">
    <property type="term" value="F:GTPase activity"/>
    <property type="evidence" value="ECO:0007669"/>
    <property type="project" value="UniProtKB-UniRule"/>
</dbReference>
<dbReference type="InterPro" id="IPR041709">
    <property type="entry name" value="EF-Tu_GTP-bd"/>
</dbReference>
<evidence type="ECO:0000313" key="15">
    <source>
        <dbReference type="Proteomes" id="UP000256429"/>
    </source>
</evidence>
<evidence type="ECO:0000256" key="4">
    <source>
        <dbReference type="ARBA" id="ARBA00022768"/>
    </source>
</evidence>
<proteinExistence type="inferred from homology"/>
<dbReference type="InterPro" id="IPR004541">
    <property type="entry name" value="Transl_elong_EFTu/EF1A_bac/org"/>
</dbReference>
<evidence type="ECO:0000256" key="7">
    <source>
        <dbReference type="ARBA" id="ARBA00023134"/>
    </source>
</evidence>
<feature type="binding site" evidence="12">
    <location>
        <begin position="81"/>
        <end position="85"/>
    </location>
    <ligand>
        <name>GTP</name>
        <dbReference type="ChEBI" id="CHEBI:37565"/>
    </ligand>
</feature>
<keyword evidence="12" id="KW-0460">Magnesium</keyword>
<dbReference type="Pfam" id="PF00009">
    <property type="entry name" value="GTP_EFTU"/>
    <property type="match status" value="1"/>
</dbReference>
<organism evidence="14 15">
    <name type="scientific">Lutibacter oceani</name>
    <dbReference type="NCBI Taxonomy" id="1853311"/>
    <lineage>
        <taxon>Bacteria</taxon>
        <taxon>Pseudomonadati</taxon>
        <taxon>Bacteroidota</taxon>
        <taxon>Flavobacteriia</taxon>
        <taxon>Flavobacteriales</taxon>
        <taxon>Flavobacteriaceae</taxon>
        <taxon>Lutibacter</taxon>
    </lineage>
</organism>
<dbReference type="NCBIfam" id="NF000766">
    <property type="entry name" value="PRK00049.1"/>
    <property type="match status" value="1"/>
</dbReference>
<keyword evidence="12" id="KW-0479">Metal-binding</keyword>
<dbReference type="NCBIfam" id="TIGR00485">
    <property type="entry name" value="EF-Tu"/>
    <property type="match status" value="1"/>
</dbReference>
<keyword evidence="2 12" id="KW-0963">Cytoplasm</keyword>
<dbReference type="CDD" id="cd01884">
    <property type="entry name" value="EF_Tu"/>
    <property type="match status" value="1"/>
</dbReference>
<dbReference type="InterPro" id="IPR000795">
    <property type="entry name" value="T_Tr_GTP-bd_dom"/>
</dbReference>
<dbReference type="PRINTS" id="PR00315">
    <property type="entry name" value="ELONGATNFCT"/>
</dbReference>
<comment type="catalytic activity">
    <reaction evidence="12">
        <text>GTP + H2O = GDP + phosphate + H(+)</text>
        <dbReference type="Rhea" id="RHEA:19669"/>
        <dbReference type="ChEBI" id="CHEBI:15377"/>
        <dbReference type="ChEBI" id="CHEBI:15378"/>
        <dbReference type="ChEBI" id="CHEBI:37565"/>
        <dbReference type="ChEBI" id="CHEBI:43474"/>
        <dbReference type="ChEBI" id="CHEBI:58189"/>
        <dbReference type="EC" id="3.6.5.3"/>
    </reaction>
</comment>
<keyword evidence="15" id="KW-1185">Reference proteome</keyword>
<feature type="binding site" evidence="12">
    <location>
        <begin position="19"/>
        <end position="26"/>
    </location>
    <ligand>
        <name>GTP</name>
        <dbReference type="ChEBI" id="CHEBI:37565"/>
    </ligand>
</feature>
<dbReference type="FunFam" id="2.40.30.10:FF:000001">
    <property type="entry name" value="Elongation factor Tu"/>
    <property type="match status" value="1"/>
</dbReference>
<comment type="subunit">
    <text evidence="10">Monomer. Heterotetramer composed of two EF-Ts.EF-Tu dimer complexes.</text>
</comment>
<comment type="function">
    <text evidence="9">May play an important regulatory role in cell growth and in the bacterial response to nutrient deprivation.</text>
</comment>
<evidence type="ECO:0000259" key="13">
    <source>
        <dbReference type="PROSITE" id="PS51722"/>
    </source>
</evidence>
<gene>
    <name evidence="12" type="primary">tuf</name>
    <name evidence="14" type="ORF">BX611_0093</name>
</gene>
<keyword evidence="7 12" id="KW-0342">GTP-binding</keyword>
<dbReference type="InterPro" id="IPR009001">
    <property type="entry name" value="Transl_elong_EF1A/Init_IF2_C"/>
</dbReference>
<dbReference type="AlphaFoldDB" id="A0A3D9S2F5"/>
<dbReference type="OrthoDB" id="9804504at2"/>
<dbReference type="InterPro" id="IPR004160">
    <property type="entry name" value="Transl_elong_EFTu/EF1A_C"/>
</dbReference>
<dbReference type="InterPro" id="IPR005225">
    <property type="entry name" value="Small_GTP-bd"/>
</dbReference>
<evidence type="ECO:0000256" key="2">
    <source>
        <dbReference type="ARBA" id="ARBA00022490"/>
    </source>
</evidence>
<name>A0A3D9S2F5_9FLAO</name>
<dbReference type="InterPro" id="IPR031157">
    <property type="entry name" value="G_TR_CS"/>
</dbReference>
<evidence type="ECO:0000256" key="1">
    <source>
        <dbReference type="ARBA" id="ARBA00007249"/>
    </source>
</evidence>
<evidence type="ECO:0000256" key="6">
    <source>
        <dbReference type="ARBA" id="ARBA00022917"/>
    </source>
</evidence>
<reference evidence="14 15" key="1">
    <citation type="submission" date="2018-08" db="EMBL/GenBank/DDBJ databases">
        <title>Genomic Encyclopedia of Type Strains, Phase III (KMG-III): the genomes of soil and plant-associated and newly described type strains.</title>
        <authorList>
            <person name="Whitman W."/>
        </authorList>
    </citation>
    <scope>NUCLEOTIDE SEQUENCE [LARGE SCALE GENOMIC DNA]</scope>
    <source>
        <strain evidence="14 15">325-5</strain>
    </source>
</reference>
<dbReference type="SUPFAM" id="SSF50465">
    <property type="entry name" value="EF-Tu/eEF-1alpha/eIF2-gamma C-terminal domain"/>
    <property type="match status" value="1"/>
</dbReference>
<dbReference type="InterPro" id="IPR027417">
    <property type="entry name" value="P-loop_NTPase"/>
</dbReference>
<keyword evidence="3 12" id="KW-0547">Nucleotide-binding</keyword>
<dbReference type="Gene3D" id="3.40.50.300">
    <property type="entry name" value="P-loop containing nucleotide triphosphate hydrolases"/>
    <property type="match status" value="1"/>
</dbReference>
<dbReference type="HAMAP" id="MF_00118_B">
    <property type="entry name" value="EF_Tu_B"/>
    <property type="match status" value="1"/>
</dbReference>
<evidence type="ECO:0000256" key="12">
    <source>
        <dbReference type="HAMAP-Rule" id="MF_00118"/>
    </source>
</evidence>
<comment type="subunit">
    <text evidence="11">(Microbial infection) Upon infection by bacteriophage Qbeta, part of the viral RNA-dependent RNA polymerase complex, the other subunits are the viral replicase catalytic subunit (AC P14647), host ribosomal protein S1 and EF-Ts.</text>
</comment>
<dbReference type="EC" id="3.6.5.3" evidence="12"/>
<evidence type="ECO:0000256" key="3">
    <source>
        <dbReference type="ARBA" id="ARBA00022741"/>
    </source>
</evidence>
<accession>A0A3D9S2F5</accession>
<feature type="binding site" evidence="12">
    <location>
        <position position="26"/>
    </location>
    <ligand>
        <name>Mg(2+)</name>
        <dbReference type="ChEBI" id="CHEBI:18420"/>
    </ligand>
</feature>
<evidence type="ECO:0000256" key="10">
    <source>
        <dbReference type="ARBA" id="ARBA00063778"/>
    </source>
</evidence>
<dbReference type="EMBL" id="QTTQ01000009">
    <property type="protein sequence ID" value="REE82822.1"/>
    <property type="molecule type" value="Genomic_DNA"/>
</dbReference>
<dbReference type="NCBIfam" id="NF009372">
    <property type="entry name" value="PRK12735.1"/>
    <property type="match status" value="1"/>
</dbReference>
<evidence type="ECO:0000256" key="8">
    <source>
        <dbReference type="ARBA" id="ARBA00029554"/>
    </source>
</evidence>
<dbReference type="PROSITE" id="PS00301">
    <property type="entry name" value="G_TR_1"/>
    <property type="match status" value="1"/>
</dbReference>
<dbReference type="GO" id="GO:0005525">
    <property type="term" value="F:GTP binding"/>
    <property type="evidence" value="ECO:0007669"/>
    <property type="project" value="UniProtKB-UniRule"/>
</dbReference>
<keyword evidence="4 12" id="KW-0251">Elongation factor</keyword>
<dbReference type="Pfam" id="PF03144">
    <property type="entry name" value="GTP_EFTU_D2"/>
    <property type="match status" value="1"/>
</dbReference>
<dbReference type="PANTHER" id="PTHR43721">
    <property type="entry name" value="ELONGATION FACTOR TU-RELATED"/>
    <property type="match status" value="1"/>
</dbReference>
<evidence type="ECO:0000256" key="9">
    <source>
        <dbReference type="ARBA" id="ARBA00058140"/>
    </source>
</evidence>
<dbReference type="Pfam" id="PF03143">
    <property type="entry name" value="GTP_EFTU_D3"/>
    <property type="match status" value="1"/>
</dbReference>
<sequence length="395" mass="43420">MAKETFDRSKPHLNIGTIGHVDHGKTTLTAAITVVLAEKGLSEIKDFDQIDNAPEEKERGITINTAHVEYQTANRHYAHVDCPGHADYVKNMVTGAAQMDGAIIVVAATDGPMPQTREHILLGRQVGIPRLVVFMNKVDMVDDEELLELVEMEIRDLLSFYEYDGDNTPVIQGSALGGLNKDPKWMEKIMELMDAVDTWIELPKRDVDKDFLMPIEDVFSITGRGTVATGRIETGVANTGDAVDIIGMGAEKLTSTITGVEMFRKILDRGEAGDNVGILLRGIAKEDIKRGMVICKPGSVTPHAKFKAEVYILKKEEGGRHTPFHNNYRPQFYVRTTDVTGTINLPDGVEMVMPGDNLTINVELHQAIALNVGLRFAIREGGRTVGAGQVTEMLD</sequence>
<evidence type="ECO:0000313" key="14">
    <source>
        <dbReference type="EMBL" id="REE82822.1"/>
    </source>
</evidence>
<evidence type="ECO:0000256" key="5">
    <source>
        <dbReference type="ARBA" id="ARBA00022801"/>
    </source>
</evidence>
<feature type="binding site" evidence="12">
    <location>
        <begin position="136"/>
        <end position="139"/>
    </location>
    <ligand>
        <name>GTP</name>
        <dbReference type="ChEBI" id="CHEBI:37565"/>
    </ligand>
</feature>
<dbReference type="GO" id="GO:0000287">
    <property type="term" value="F:magnesium ion binding"/>
    <property type="evidence" value="ECO:0007669"/>
    <property type="project" value="UniProtKB-UniRule"/>
</dbReference>
<dbReference type="InterPro" id="IPR050055">
    <property type="entry name" value="EF-Tu_GTPase"/>
</dbReference>
<comment type="function">
    <text evidence="12">GTP hydrolase that promotes the GTP-dependent binding of aminoacyl-tRNA to the A-site of ribosomes during protein biosynthesis.</text>
</comment>
<comment type="caution">
    <text evidence="14">The sequence shown here is derived from an EMBL/GenBank/DDBJ whole genome shotgun (WGS) entry which is preliminary data.</text>
</comment>
<dbReference type="FunFam" id="3.40.50.300:FF:000003">
    <property type="entry name" value="Elongation factor Tu"/>
    <property type="match status" value="1"/>
</dbReference>
<dbReference type="Gene3D" id="2.40.30.10">
    <property type="entry name" value="Translation factors"/>
    <property type="match status" value="2"/>
</dbReference>
<dbReference type="PANTHER" id="PTHR43721:SF22">
    <property type="entry name" value="ELONGATION FACTOR TU, MITOCHONDRIAL"/>
    <property type="match status" value="1"/>
</dbReference>
<dbReference type="InterPro" id="IPR009000">
    <property type="entry name" value="Transl_B-barrel_sf"/>
</dbReference>
<dbReference type="RefSeq" id="WP_115877526.1">
    <property type="nucleotide sequence ID" value="NZ_QTTQ01000009.1"/>
</dbReference>
<dbReference type="PROSITE" id="PS51722">
    <property type="entry name" value="G_TR_2"/>
    <property type="match status" value="1"/>
</dbReference>
<keyword evidence="5 12" id="KW-0378">Hydrolase</keyword>
<protein>
    <recommendedName>
        <fullName evidence="8 12">Elongation factor Tu</fullName>
        <shortName evidence="12">EF-Tu</shortName>
        <ecNumber evidence="12">3.6.5.3</ecNumber>
    </recommendedName>
</protein>
<dbReference type="InterPro" id="IPR004161">
    <property type="entry name" value="EFTu-like_2"/>
</dbReference>
<dbReference type="NCBIfam" id="NF009373">
    <property type="entry name" value="PRK12736.1"/>
    <property type="match status" value="1"/>
</dbReference>
<dbReference type="SUPFAM" id="SSF50447">
    <property type="entry name" value="Translation proteins"/>
    <property type="match status" value="1"/>
</dbReference>
<dbReference type="SUPFAM" id="SSF52540">
    <property type="entry name" value="P-loop containing nucleoside triphosphate hydrolases"/>
    <property type="match status" value="1"/>
</dbReference>
<keyword evidence="6 12" id="KW-0648">Protein biosynthesis</keyword>
<dbReference type="GO" id="GO:0005829">
    <property type="term" value="C:cytosol"/>
    <property type="evidence" value="ECO:0007669"/>
    <property type="project" value="TreeGrafter"/>
</dbReference>
<evidence type="ECO:0000256" key="11">
    <source>
        <dbReference type="ARBA" id="ARBA00064283"/>
    </source>
</evidence>
<dbReference type="CDD" id="cd03697">
    <property type="entry name" value="EFTU_II"/>
    <property type="match status" value="1"/>
</dbReference>
<dbReference type="InterPro" id="IPR033720">
    <property type="entry name" value="EFTU_2"/>
</dbReference>
<comment type="similarity">
    <text evidence="1 12">Belongs to the TRAFAC class translation factor GTPase superfamily. Classic translation factor GTPase family. EF-Tu/EF-1A subfamily.</text>
</comment>
<dbReference type="NCBIfam" id="TIGR00231">
    <property type="entry name" value="small_GTP"/>
    <property type="match status" value="1"/>
</dbReference>
<dbReference type="CDD" id="cd03707">
    <property type="entry name" value="EFTU_III"/>
    <property type="match status" value="1"/>
</dbReference>
<comment type="subcellular location">
    <subcellularLocation>
        <location evidence="12">Cytoplasm</location>
    </subcellularLocation>
</comment>
<dbReference type="Proteomes" id="UP000256429">
    <property type="component" value="Unassembled WGS sequence"/>
</dbReference>
<feature type="domain" description="Tr-type G" evidence="13">
    <location>
        <begin position="10"/>
        <end position="204"/>
    </location>
</feature>
<dbReference type="GO" id="GO:0003746">
    <property type="term" value="F:translation elongation factor activity"/>
    <property type="evidence" value="ECO:0007669"/>
    <property type="project" value="UniProtKB-UniRule"/>
</dbReference>